<protein>
    <submittedName>
        <fullName evidence="1">Uncharacterized protein</fullName>
    </submittedName>
</protein>
<evidence type="ECO:0000313" key="1">
    <source>
        <dbReference type="EMBL" id="EUA63601.1"/>
    </source>
</evidence>
<dbReference type="EMBL" id="JAOH01000002">
    <property type="protein sequence ID" value="EUA63601.1"/>
    <property type="molecule type" value="Genomic_DNA"/>
</dbReference>
<reference evidence="1 2" key="1">
    <citation type="submission" date="2013-12" db="EMBL/GenBank/DDBJ databases">
        <authorList>
            <person name="Zelazny A."/>
            <person name="Olivier K."/>
            <person name="Holland S."/>
            <person name="Lenaerts A."/>
            <person name="Ordway D."/>
            <person name="DeGroote M.A."/>
            <person name="Parker T."/>
            <person name="Sizemore C."/>
            <person name="Tallon L.J."/>
            <person name="Sadzewicz L.K."/>
            <person name="Sengamalay N."/>
            <person name="Fraser C.M."/>
            <person name="Hine E."/>
            <person name="Shefchek K.A."/>
            <person name="Das S.P."/>
            <person name="Tettelin H."/>
        </authorList>
    </citation>
    <scope>NUCLEOTIDE SEQUENCE [LARGE SCALE GENOMIC DNA]</scope>
    <source>
        <strain evidence="1 2">1948</strain>
    </source>
</reference>
<proteinExistence type="predicted"/>
<gene>
    <name evidence="1" type="ORF">I542_3758</name>
</gene>
<comment type="caution">
    <text evidence="1">The sequence shown here is derived from an EMBL/GenBank/DDBJ whole genome shotgun (WGS) entry which is preliminary data.</text>
</comment>
<dbReference type="AlphaFoldDB" id="A0A829QLG4"/>
<accession>A0A829QLG4</accession>
<evidence type="ECO:0000313" key="2">
    <source>
        <dbReference type="Proteomes" id="UP000021210"/>
    </source>
</evidence>
<dbReference type="Proteomes" id="UP000021210">
    <property type="component" value="Unassembled WGS sequence"/>
</dbReference>
<name>A0A829QLG4_9MYCO</name>
<organism evidence="1 2">
    <name type="scientific">Mycobacteroides abscessus 1948</name>
    <dbReference type="NCBI Taxonomy" id="1299323"/>
    <lineage>
        <taxon>Bacteria</taxon>
        <taxon>Bacillati</taxon>
        <taxon>Actinomycetota</taxon>
        <taxon>Actinomycetes</taxon>
        <taxon>Mycobacteriales</taxon>
        <taxon>Mycobacteriaceae</taxon>
        <taxon>Mycobacteroides</taxon>
        <taxon>Mycobacteroides abscessus</taxon>
    </lineage>
</organism>
<sequence length="57" mass="6203">MCLPGPEGLSAAVRSQSESKIALFSTSAFQIMKPLIVGVIKRFIGHVSEYLTSRRHG</sequence>